<name>A0A640WF59_9GAMM</name>
<dbReference type="PANTHER" id="PTHR12110">
    <property type="entry name" value="HYDROXYPYRUVATE ISOMERASE"/>
    <property type="match status" value="1"/>
</dbReference>
<protein>
    <submittedName>
        <fullName evidence="2">Sugar phosphate isomerase/epimerase</fullName>
    </submittedName>
</protein>
<keyword evidence="3" id="KW-1185">Reference proteome</keyword>
<evidence type="ECO:0000313" key="2">
    <source>
        <dbReference type="EMBL" id="KAA0018799.1"/>
    </source>
</evidence>
<comment type="caution">
    <text evidence="2">The sequence shown here is derived from an EMBL/GenBank/DDBJ whole genome shotgun (WGS) entry which is preliminary data.</text>
</comment>
<dbReference type="SUPFAM" id="SSF51658">
    <property type="entry name" value="Xylose isomerase-like"/>
    <property type="match status" value="1"/>
</dbReference>
<evidence type="ECO:0000259" key="1">
    <source>
        <dbReference type="Pfam" id="PF01261"/>
    </source>
</evidence>
<dbReference type="InterPro" id="IPR013022">
    <property type="entry name" value="Xyl_isomerase-like_TIM-brl"/>
</dbReference>
<proteinExistence type="predicted"/>
<gene>
    <name evidence="2" type="ORF">F0A16_09875</name>
</gene>
<dbReference type="AlphaFoldDB" id="A0A640WF59"/>
<dbReference type="GO" id="GO:0016853">
    <property type="term" value="F:isomerase activity"/>
    <property type="evidence" value="ECO:0007669"/>
    <property type="project" value="UniProtKB-KW"/>
</dbReference>
<evidence type="ECO:0000313" key="3">
    <source>
        <dbReference type="Proteomes" id="UP000466024"/>
    </source>
</evidence>
<dbReference type="PANTHER" id="PTHR12110:SF52">
    <property type="entry name" value="XYLOSE ISOMERASE"/>
    <property type="match status" value="1"/>
</dbReference>
<dbReference type="Pfam" id="PF01261">
    <property type="entry name" value="AP_endonuc_2"/>
    <property type="match status" value="1"/>
</dbReference>
<dbReference type="EMBL" id="VTPX01000004">
    <property type="protein sequence ID" value="KAA0018799.1"/>
    <property type="molecule type" value="Genomic_DNA"/>
</dbReference>
<reference evidence="2 3" key="1">
    <citation type="submission" date="2019-08" db="EMBL/GenBank/DDBJ databases">
        <title>Bioinformatics analysis of the strain L3 and L5.</title>
        <authorList>
            <person name="Li X."/>
        </authorList>
    </citation>
    <scope>NUCLEOTIDE SEQUENCE [LARGE SCALE GENOMIC DNA]</scope>
    <source>
        <strain evidence="2 3">L3</strain>
    </source>
</reference>
<accession>A0A640WF59</accession>
<feature type="domain" description="Xylose isomerase-like TIM barrel" evidence="1">
    <location>
        <begin position="32"/>
        <end position="263"/>
    </location>
</feature>
<dbReference type="InterPro" id="IPR036237">
    <property type="entry name" value="Xyl_isomerase-like_sf"/>
</dbReference>
<dbReference type="Proteomes" id="UP000466024">
    <property type="component" value="Unassembled WGS sequence"/>
</dbReference>
<dbReference type="Gene3D" id="3.20.20.150">
    <property type="entry name" value="Divalent-metal-dependent TIM barrel enzymes"/>
    <property type="match status" value="1"/>
</dbReference>
<keyword evidence="2" id="KW-0413">Isomerase</keyword>
<dbReference type="RefSeq" id="WP_149435217.1">
    <property type="nucleotide sequence ID" value="NZ_VTPX01000004.1"/>
</dbReference>
<organism evidence="2 3">
    <name type="scientific">Salinicola corii</name>
    <dbReference type="NCBI Taxonomy" id="2606937"/>
    <lineage>
        <taxon>Bacteria</taxon>
        <taxon>Pseudomonadati</taxon>
        <taxon>Pseudomonadota</taxon>
        <taxon>Gammaproteobacteria</taxon>
        <taxon>Oceanospirillales</taxon>
        <taxon>Halomonadaceae</taxon>
        <taxon>Salinicola</taxon>
    </lineage>
</organism>
<sequence length="266" mass="30128">MRIGLSTYAFFWRGSDRVEEPMSLEAMLEETVALGGDVFQICDYPVIEAFGTARLNQLRAQAERLGIRLELGTKGVAPDHLGRYLDIAERLGVSLLRSMLYRDEDRPTTEVAIQRLEAILPRLRRQNVTLALETYEQVAIDDLMAVIEHLDDPHIGICLDPANCVAALEMPLTVVERTAPRVVNLHVKDFHFTRAPGWVGFQLTGCPLGEGQLPFDAMMRHVDPASRGISQVIEHWLPWQSDATTTCRLESEWTRRNLDFLRSYTP</sequence>
<dbReference type="InterPro" id="IPR050312">
    <property type="entry name" value="IolE/XylAMocC-like"/>
</dbReference>